<dbReference type="InterPro" id="IPR036162">
    <property type="entry name" value="Resolvase-like_N_sf"/>
</dbReference>
<organism evidence="2 3">
    <name type="scientific">Clostridium sporogenes</name>
    <dbReference type="NCBI Taxonomy" id="1509"/>
    <lineage>
        <taxon>Bacteria</taxon>
        <taxon>Bacillati</taxon>
        <taxon>Bacillota</taxon>
        <taxon>Clostridia</taxon>
        <taxon>Eubacteriales</taxon>
        <taxon>Clostridiaceae</taxon>
        <taxon>Clostridium</taxon>
    </lineage>
</organism>
<dbReference type="PANTHER" id="PTHR30461">
    <property type="entry name" value="DNA-INVERTASE FROM LAMBDOID PROPHAGE"/>
    <property type="match status" value="1"/>
</dbReference>
<gene>
    <name evidence="2" type="ORF">CLSPO_c35230</name>
</gene>
<dbReference type="CDD" id="cd00338">
    <property type="entry name" value="Ser_Recombinase"/>
    <property type="match status" value="1"/>
</dbReference>
<dbReference type="InterPro" id="IPR006119">
    <property type="entry name" value="Resolv_N"/>
</dbReference>
<dbReference type="GO" id="GO:0003677">
    <property type="term" value="F:DNA binding"/>
    <property type="evidence" value="ECO:0007669"/>
    <property type="project" value="InterPro"/>
</dbReference>
<dbReference type="GeneID" id="92940572"/>
<accession>A0A7U4LPL4</accession>
<proteinExistence type="predicted"/>
<dbReference type="EMBL" id="CP009225">
    <property type="protein sequence ID" value="AKC64213.1"/>
    <property type="molecule type" value="Genomic_DNA"/>
</dbReference>
<dbReference type="PROSITE" id="PS51736">
    <property type="entry name" value="RECOMBINASES_3"/>
    <property type="match status" value="1"/>
</dbReference>
<dbReference type="KEGG" id="cld:CLSPO_c35230"/>
<protein>
    <submittedName>
        <fullName evidence="2">Resolvase protein</fullName>
    </submittedName>
</protein>
<dbReference type="PANTHER" id="PTHR30461:SF23">
    <property type="entry name" value="DNA RECOMBINASE-RELATED"/>
    <property type="match status" value="1"/>
</dbReference>
<dbReference type="InterPro" id="IPR050639">
    <property type="entry name" value="SSR_resolvase"/>
</dbReference>
<sequence>MKCAVYIRVSTNREEQKTSLTNQKQLFEKYIQDNGWDLYDFYEDVESGTKSKRKNLQRLIEDAKSKKFDVILAKELSRLARSGQLSYQIRDIAEHNNIHIITLDNAINTMEGNTNMFGMYAWLYEQESQRISIRMKSALKTKAQRGYFKGSFAPYGYYMKDKKLYISEDNTPNIVKRIFKDYLSGN</sequence>
<dbReference type="Gene3D" id="3.40.50.1390">
    <property type="entry name" value="Resolvase, N-terminal catalytic domain"/>
    <property type="match status" value="1"/>
</dbReference>
<evidence type="ECO:0000259" key="1">
    <source>
        <dbReference type="PROSITE" id="PS51736"/>
    </source>
</evidence>
<dbReference type="InterPro" id="IPR038109">
    <property type="entry name" value="DNA_bind_recomb_sf"/>
</dbReference>
<name>A0A7U4LPL4_CLOSG</name>
<dbReference type="RefSeq" id="WP_050481929.1">
    <property type="nucleotide sequence ID" value="NZ_CP009225.1"/>
</dbReference>
<reference evidence="2 3" key="1">
    <citation type="journal article" date="2015" name="PLoS ONE">
        <title>A universal mariner transposon system for forward genetic studies in the genus clostridium.</title>
        <authorList>
            <person name="Zhang Y."/>
            <person name="Grosse-Honebrink A."/>
            <person name="Minton N.P."/>
        </authorList>
    </citation>
    <scope>NUCLEOTIDE SEQUENCE [LARGE SCALE GENOMIC DNA]</scope>
    <source>
        <strain evidence="2 3">NCIMB 10696</strain>
    </source>
</reference>
<dbReference type="SUPFAM" id="SSF53041">
    <property type="entry name" value="Resolvase-like"/>
    <property type="match status" value="1"/>
</dbReference>
<feature type="domain" description="Resolvase/invertase-type recombinase catalytic" evidence="1">
    <location>
        <begin position="2"/>
        <end position="146"/>
    </location>
</feature>
<dbReference type="SMART" id="SM00857">
    <property type="entry name" value="Resolvase"/>
    <property type="match status" value="1"/>
</dbReference>
<dbReference type="Pfam" id="PF00239">
    <property type="entry name" value="Resolvase"/>
    <property type="match status" value="1"/>
</dbReference>
<evidence type="ECO:0000313" key="2">
    <source>
        <dbReference type="EMBL" id="AKC64213.1"/>
    </source>
</evidence>
<dbReference type="AlphaFoldDB" id="A0A7U4LPL4"/>
<dbReference type="Gene3D" id="3.90.1750.20">
    <property type="entry name" value="Putative Large Serine Recombinase, Chain B, Domain 2"/>
    <property type="match status" value="1"/>
</dbReference>
<dbReference type="Proteomes" id="UP000033052">
    <property type="component" value="Chromosome"/>
</dbReference>
<dbReference type="GO" id="GO:0000150">
    <property type="term" value="F:DNA strand exchange activity"/>
    <property type="evidence" value="ECO:0007669"/>
    <property type="project" value="InterPro"/>
</dbReference>
<evidence type="ECO:0000313" key="3">
    <source>
        <dbReference type="Proteomes" id="UP000033052"/>
    </source>
</evidence>